<reference evidence="3 4" key="1">
    <citation type="submission" date="2016-12" db="EMBL/GenBank/DDBJ databases">
        <authorList>
            <person name="Song W.-J."/>
            <person name="Kurnit D.M."/>
        </authorList>
    </citation>
    <scope>NUCLEOTIDE SEQUENCE [LARGE SCALE GENOMIC DNA]</scope>
    <source>
        <strain evidence="3 4">STM7296</strain>
    </source>
</reference>
<gene>
    <name evidence="3" type="ORF">BN2475_50225</name>
</gene>
<accession>A0A1N7RL22</accession>
<feature type="transmembrane region" description="Helical" evidence="1">
    <location>
        <begin position="44"/>
        <end position="63"/>
    </location>
</feature>
<evidence type="ECO:0000313" key="4">
    <source>
        <dbReference type="Proteomes" id="UP000187012"/>
    </source>
</evidence>
<dbReference type="EMBL" id="CYGX02000005">
    <property type="protein sequence ID" value="SIT35795.1"/>
    <property type="molecule type" value="Genomic_DNA"/>
</dbReference>
<organism evidence="3 4">
    <name type="scientific">Paraburkholderia ribeironis</name>
    <dbReference type="NCBI Taxonomy" id="1247936"/>
    <lineage>
        <taxon>Bacteria</taxon>
        <taxon>Pseudomonadati</taxon>
        <taxon>Pseudomonadota</taxon>
        <taxon>Betaproteobacteria</taxon>
        <taxon>Burkholderiales</taxon>
        <taxon>Burkholderiaceae</taxon>
        <taxon>Paraburkholderia</taxon>
    </lineage>
</organism>
<evidence type="ECO:0000313" key="3">
    <source>
        <dbReference type="EMBL" id="SIT35795.1"/>
    </source>
</evidence>
<keyword evidence="1" id="KW-0472">Membrane</keyword>
<dbReference type="RefSeq" id="WP_094777966.1">
    <property type="nucleotide sequence ID" value="NZ_CYGX02000005.1"/>
</dbReference>
<keyword evidence="4" id="KW-1185">Reference proteome</keyword>
<evidence type="ECO:0000256" key="1">
    <source>
        <dbReference type="SAM" id="Phobius"/>
    </source>
</evidence>
<name>A0A1N7RL22_9BURK</name>
<dbReference type="InterPro" id="IPR024973">
    <property type="entry name" value="ESPR"/>
</dbReference>
<proteinExistence type="predicted"/>
<feature type="domain" description="ESPR" evidence="2">
    <location>
        <begin position="1"/>
        <end position="48"/>
    </location>
</feature>
<dbReference type="Pfam" id="PF13018">
    <property type="entry name" value="ESPR"/>
    <property type="match status" value="1"/>
</dbReference>
<keyword evidence="1" id="KW-0812">Transmembrane</keyword>
<evidence type="ECO:0000259" key="2">
    <source>
        <dbReference type="Pfam" id="PF13018"/>
    </source>
</evidence>
<dbReference type="STRING" id="1247936.BN2475_50225"/>
<dbReference type="OrthoDB" id="5666689at2"/>
<dbReference type="AlphaFoldDB" id="A0A1N7RL22"/>
<protein>
    <recommendedName>
        <fullName evidence="2">ESPR domain-containing protein</fullName>
    </recommendedName>
</protein>
<dbReference type="Proteomes" id="UP000187012">
    <property type="component" value="Unassembled WGS sequence"/>
</dbReference>
<sequence>MNRNTFRLVYSRFRGMLVAVAETAVGHGNVDDRQTGPSVTLQSFTLFAVRHVVFAALALFGLAPVMSDAQIVPFGVHAPGVISTASGLPQSISTEPRERAFL</sequence>
<keyword evidence="1" id="KW-1133">Transmembrane helix</keyword>